<feature type="binding site" evidence="7">
    <location>
        <position position="73"/>
    </location>
    <ligand>
        <name>substrate</name>
    </ligand>
</feature>
<feature type="binding site" evidence="7">
    <location>
        <position position="203"/>
    </location>
    <ligand>
        <name>substrate</name>
    </ligand>
</feature>
<dbReference type="NCBIfam" id="TIGR01464">
    <property type="entry name" value="hemE"/>
    <property type="match status" value="1"/>
</dbReference>
<evidence type="ECO:0000256" key="1">
    <source>
        <dbReference type="ARBA" id="ARBA00004804"/>
    </source>
</evidence>
<evidence type="ECO:0000256" key="4">
    <source>
        <dbReference type="ARBA" id="ARBA00022793"/>
    </source>
</evidence>
<evidence type="ECO:0000313" key="9">
    <source>
        <dbReference type="EMBL" id="AIK97057.1"/>
    </source>
</evidence>
<evidence type="ECO:0000256" key="6">
    <source>
        <dbReference type="ARBA" id="ARBA00023244"/>
    </source>
</evidence>
<keyword evidence="4 7" id="KW-0210">Decarboxylase</keyword>
<feature type="binding site" evidence="7">
    <location>
        <begin position="23"/>
        <end position="27"/>
    </location>
    <ligand>
        <name>substrate</name>
    </ligand>
</feature>
<dbReference type="GO" id="GO:0006782">
    <property type="term" value="P:protoporphyrinogen IX biosynthetic process"/>
    <property type="evidence" value="ECO:0007669"/>
    <property type="project" value="UniProtKB-UniRule"/>
</dbReference>
<dbReference type="SUPFAM" id="SSF51726">
    <property type="entry name" value="UROD/MetE-like"/>
    <property type="match status" value="1"/>
</dbReference>
<dbReference type="PANTHER" id="PTHR21091">
    <property type="entry name" value="METHYLTETRAHYDROFOLATE:HOMOCYSTEINE METHYLTRANSFERASE RELATED"/>
    <property type="match status" value="1"/>
</dbReference>
<dbReference type="GO" id="GO:0005829">
    <property type="term" value="C:cytosol"/>
    <property type="evidence" value="ECO:0007669"/>
    <property type="project" value="TreeGrafter"/>
</dbReference>
<dbReference type="AlphaFoldDB" id="A0A077AV69"/>
<dbReference type="HOGENOM" id="CLU_040933_0_0_5"/>
<accession>A0A077AV69</accession>
<keyword evidence="5 7" id="KW-0456">Lyase</keyword>
<dbReference type="HAMAP" id="MF_00218">
    <property type="entry name" value="URO_D"/>
    <property type="match status" value="1"/>
</dbReference>
<keyword evidence="10" id="KW-1185">Reference proteome</keyword>
<gene>
    <name evidence="7" type="primary">hemE</name>
    <name evidence="9" type="ORF">ID47_10430</name>
</gene>
<dbReference type="KEGG" id="paca:ID47_10430"/>
<dbReference type="Pfam" id="PF01208">
    <property type="entry name" value="URO-D"/>
    <property type="match status" value="1"/>
</dbReference>
<protein>
    <recommendedName>
        <fullName evidence="3 7">Uroporphyrinogen decarboxylase</fullName>
        <shortName evidence="7">UPD</shortName>
        <shortName evidence="7">URO-D</shortName>
        <ecNumber evidence="3 7">4.1.1.37</ecNumber>
    </recommendedName>
</protein>
<dbReference type="PROSITE" id="PS00907">
    <property type="entry name" value="UROD_2"/>
    <property type="match status" value="1"/>
</dbReference>
<organism evidence="9 10">
    <name type="scientific">Candidatus Odyssella acanthamoebae</name>
    <dbReference type="NCBI Taxonomy" id="91604"/>
    <lineage>
        <taxon>Bacteria</taxon>
        <taxon>Pseudomonadati</taxon>
        <taxon>Pseudomonadota</taxon>
        <taxon>Alphaproteobacteria</taxon>
        <taxon>Holosporales</taxon>
        <taxon>Candidatus Paracaedibacteraceae</taxon>
        <taxon>Candidatus Odyssella</taxon>
    </lineage>
</organism>
<proteinExistence type="inferred from homology"/>
<evidence type="ECO:0000256" key="7">
    <source>
        <dbReference type="HAMAP-Rule" id="MF_00218"/>
    </source>
</evidence>
<evidence type="ECO:0000256" key="3">
    <source>
        <dbReference type="ARBA" id="ARBA00012288"/>
    </source>
</evidence>
<dbReference type="CDD" id="cd00717">
    <property type="entry name" value="URO-D"/>
    <property type="match status" value="1"/>
</dbReference>
<dbReference type="Proteomes" id="UP000028926">
    <property type="component" value="Chromosome"/>
</dbReference>
<dbReference type="InterPro" id="IPR000257">
    <property type="entry name" value="Uroporphyrinogen_deCOase"/>
</dbReference>
<comment type="catalytic activity">
    <reaction evidence="7">
        <text>uroporphyrinogen III + 4 H(+) = coproporphyrinogen III + 4 CO2</text>
        <dbReference type="Rhea" id="RHEA:19865"/>
        <dbReference type="ChEBI" id="CHEBI:15378"/>
        <dbReference type="ChEBI" id="CHEBI:16526"/>
        <dbReference type="ChEBI" id="CHEBI:57308"/>
        <dbReference type="ChEBI" id="CHEBI:57309"/>
        <dbReference type="EC" id="4.1.1.37"/>
    </reaction>
</comment>
<dbReference type="EMBL" id="CP008941">
    <property type="protein sequence ID" value="AIK97057.1"/>
    <property type="molecule type" value="Genomic_DNA"/>
</dbReference>
<feature type="binding site" evidence="7">
    <location>
        <position position="319"/>
    </location>
    <ligand>
        <name>substrate</name>
    </ligand>
</feature>
<dbReference type="InterPro" id="IPR006361">
    <property type="entry name" value="Uroporphyrinogen_deCO2ase_HemE"/>
</dbReference>
<feature type="binding site" evidence="7">
    <location>
        <position position="149"/>
    </location>
    <ligand>
        <name>substrate</name>
    </ligand>
</feature>
<reference evidence="9 10" key="1">
    <citation type="submission" date="2014-07" db="EMBL/GenBank/DDBJ databases">
        <title>Comparative genomic insights into amoeba endosymbionts belonging to the families of Holosporaceae and Candidatus Midichloriaceae within Rickettsiales.</title>
        <authorList>
            <person name="Wang Z."/>
            <person name="Wu M."/>
        </authorList>
    </citation>
    <scope>NUCLEOTIDE SEQUENCE [LARGE SCALE GENOMIC DNA]</scope>
    <source>
        <strain evidence="9">PRA3</strain>
    </source>
</reference>
<feature type="site" description="Transition state stabilizer" evidence="7">
    <location>
        <position position="73"/>
    </location>
</feature>
<comment type="caution">
    <text evidence="7">Lacks conserved residue(s) required for the propagation of feature annotation.</text>
</comment>
<dbReference type="GO" id="GO:0004853">
    <property type="term" value="F:uroporphyrinogen decarboxylase activity"/>
    <property type="evidence" value="ECO:0007669"/>
    <property type="project" value="UniProtKB-UniRule"/>
</dbReference>
<comment type="pathway">
    <text evidence="1 7">Porphyrin-containing compound metabolism; protoporphyrin-IX biosynthesis; coproporphyrinogen-III from 5-aminolevulinate: step 4/4.</text>
</comment>
<keyword evidence="6 7" id="KW-0627">Porphyrin biosynthesis</keyword>
<comment type="subcellular location">
    <subcellularLocation>
        <location evidence="7">Cytoplasm</location>
    </subcellularLocation>
</comment>
<dbReference type="Gene3D" id="3.20.20.210">
    <property type="match status" value="1"/>
</dbReference>
<name>A0A077AV69_9PROT</name>
<feature type="domain" description="Uroporphyrinogen decarboxylase (URO-D)" evidence="8">
    <location>
        <begin position="137"/>
        <end position="153"/>
    </location>
</feature>
<evidence type="ECO:0000256" key="5">
    <source>
        <dbReference type="ARBA" id="ARBA00023239"/>
    </source>
</evidence>
<dbReference type="EC" id="4.1.1.37" evidence="3 7"/>
<dbReference type="InterPro" id="IPR038071">
    <property type="entry name" value="UROD/MetE-like_sf"/>
</dbReference>
<comment type="similarity">
    <text evidence="2 7">Belongs to the uroporphyrinogen decarboxylase family.</text>
</comment>
<dbReference type="UniPathway" id="UPA00251">
    <property type="reaction ID" value="UER00321"/>
</dbReference>
<sequence>MENRLSKTLIGQKTDRPALWMMRQAGRYLPEYRQTREQAGNFWTLCFTPDLASEVTLQPIRRFDYDAAIIFSDILVIPKALGQKVEFAPNHGPLLEPLDWQAITHFSDWTDFEQVLAPVYEAISQTKNSLAPSKDLIGFAGSPWTIATYMIDGGKGNEFSLSRHSLTTIDNLQSLLKILTQAISLHLINQVKAGATVLQIFDSWAALVPADLREDVLFKPLRQIIATVRQSVGDIPLIYFGRGISESYAKLAQKKLGIAFGVDQHSNLIALDQSLPQDIPLQGNLDPETLVEGGEKLERAVYHILEVAKNRPFIFNLGHGILPHTPIAHVDRVCELVRQAA</sequence>
<comment type="subunit">
    <text evidence="7">Homodimer.</text>
</comment>
<evidence type="ECO:0000256" key="2">
    <source>
        <dbReference type="ARBA" id="ARBA00009935"/>
    </source>
</evidence>
<comment type="function">
    <text evidence="7">Catalyzes the decarboxylation of four acetate groups of uroporphyrinogen-III to yield coproporphyrinogen-III.</text>
</comment>
<evidence type="ECO:0000259" key="8">
    <source>
        <dbReference type="PROSITE" id="PS00907"/>
    </source>
</evidence>
<evidence type="ECO:0000313" key="10">
    <source>
        <dbReference type="Proteomes" id="UP000028926"/>
    </source>
</evidence>
<dbReference type="STRING" id="91604.ID47_10430"/>
<dbReference type="PANTHER" id="PTHR21091:SF169">
    <property type="entry name" value="UROPORPHYRINOGEN DECARBOXYLASE"/>
    <property type="match status" value="1"/>
</dbReference>
<dbReference type="RefSeq" id="WP_038466077.1">
    <property type="nucleotide sequence ID" value="NZ_CP008941.1"/>
</dbReference>
<dbReference type="eggNOG" id="COG0407">
    <property type="taxonomic scope" value="Bacteria"/>
</dbReference>
<dbReference type="OrthoDB" id="9806656at2"/>
<keyword evidence="7" id="KW-0963">Cytoplasm</keyword>